<evidence type="ECO:0000256" key="3">
    <source>
        <dbReference type="ARBA" id="ARBA00011738"/>
    </source>
</evidence>
<dbReference type="RefSeq" id="WP_330306526.1">
    <property type="nucleotide sequence ID" value="NZ_CP163440.1"/>
</dbReference>
<evidence type="ECO:0000256" key="4">
    <source>
        <dbReference type="ARBA" id="ARBA00022490"/>
    </source>
</evidence>
<evidence type="ECO:0000256" key="5">
    <source>
        <dbReference type="ARBA" id="ARBA00022723"/>
    </source>
</evidence>
<evidence type="ECO:0000256" key="7">
    <source>
        <dbReference type="ARBA" id="ARBA00022833"/>
    </source>
</evidence>
<dbReference type="GO" id="GO:0046872">
    <property type="term" value="F:metal ion binding"/>
    <property type="evidence" value="ECO:0007669"/>
    <property type="project" value="UniProtKB-KW"/>
</dbReference>
<evidence type="ECO:0000256" key="2">
    <source>
        <dbReference type="ARBA" id="ARBA00004496"/>
    </source>
</evidence>
<dbReference type="GO" id="GO:0005737">
    <property type="term" value="C:cytoplasm"/>
    <property type="evidence" value="ECO:0007669"/>
    <property type="project" value="UniProtKB-SubCell"/>
</dbReference>
<dbReference type="PANTHER" id="PTHR11079">
    <property type="entry name" value="CYTOSINE DEAMINASE FAMILY MEMBER"/>
    <property type="match status" value="1"/>
</dbReference>
<evidence type="ECO:0000256" key="1">
    <source>
        <dbReference type="ARBA" id="ARBA00001947"/>
    </source>
</evidence>
<dbReference type="AlphaFoldDB" id="A0AB39S883"/>
<reference evidence="10" key="1">
    <citation type="submission" date="2024-07" db="EMBL/GenBank/DDBJ databases">
        <authorList>
            <person name="Yu S.T."/>
        </authorList>
    </citation>
    <scope>NUCLEOTIDE SEQUENCE</scope>
    <source>
        <strain evidence="10">R35</strain>
    </source>
</reference>
<dbReference type="Gene3D" id="3.40.140.10">
    <property type="entry name" value="Cytidine Deaminase, domain 2"/>
    <property type="match status" value="1"/>
</dbReference>
<comment type="pathway">
    <text evidence="8">Pyrimidine metabolism.</text>
</comment>
<comment type="cofactor">
    <cofactor evidence="1">
        <name>Zn(2+)</name>
        <dbReference type="ChEBI" id="CHEBI:29105"/>
    </cofactor>
</comment>
<dbReference type="GO" id="GO:0052717">
    <property type="term" value="F:tRNA-specific adenosine-34 deaminase activity"/>
    <property type="evidence" value="ECO:0007669"/>
    <property type="project" value="UniProtKB-EC"/>
</dbReference>
<dbReference type="InterPro" id="IPR002125">
    <property type="entry name" value="CMP_dCMP_dom"/>
</dbReference>
<organism evidence="10">
    <name type="scientific">Streptomyces sp. R35</name>
    <dbReference type="NCBI Taxonomy" id="3238630"/>
    <lineage>
        <taxon>Bacteria</taxon>
        <taxon>Bacillati</taxon>
        <taxon>Actinomycetota</taxon>
        <taxon>Actinomycetes</taxon>
        <taxon>Kitasatosporales</taxon>
        <taxon>Streptomycetaceae</taxon>
        <taxon>Streptomyces</taxon>
    </lineage>
</organism>
<dbReference type="Pfam" id="PF00383">
    <property type="entry name" value="dCMP_cyt_deam_1"/>
    <property type="match status" value="1"/>
</dbReference>
<keyword evidence="4" id="KW-0963">Cytoplasm</keyword>
<proteinExistence type="predicted"/>
<evidence type="ECO:0000256" key="6">
    <source>
        <dbReference type="ARBA" id="ARBA00022801"/>
    </source>
</evidence>
<dbReference type="CDD" id="cd01285">
    <property type="entry name" value="nucleoside_deaminase"/>
    <property type="match status" value="1"/>
</dbReference>
<dbReference type="EMBL" id="CP163440">
    <property type="protein sequence ID" value="XDQ64542.1"/>
    <property type="molecule type" value="Genomic_DNA"/>
</dbReference>
<dbReference type="GO" id="GO:0055086">
    <property type="term" value="P:nucleobase-containing small molecule metabolic process"/>
    <property type="evidence" value="ECO:0007669"/>
    <property type="project" value="UniProtKB-ARBA"/>
</dbReference>
<gene>
    <name evidence="10" type="ORF">AB5J50_29040</name>
</gene>
<sequence>MERIDQPVDQAQARAWLATAVAEARAGLAEGGIPIGAALYGADGTLLGSGHNRRVQDDDPSMHAETAAFRNAGRQRTYRGTTMVTTLSPCWYCSGLVRQFGISRVVIGEAETFHGGHDWLAEHGVDIVVLDDPECTSLMRDFIKNNPALWNEDIGE</sequence>
<dbReference type="InterPro" id="IPR016193">
    <property type="entry name" value="Cytidine_deaminase-like"/>
</dbReference>
<dbReference type="SUPFAM" id="SSF53927">
    <property type="entry name" value="Cytidine deaminase-like"/>
    <property type="match status" value="1"/>
</dbReference>
<accession>A0AB39S883</accession>
<dbReference type="GO" id="GO:0072527">
    <property type="term" value="P:pyrimidine-containing compound metabolic process"/>
    <property type="evidence" value="ECO:0007669"/>
    <property type="project" value="UniProtKB-ARBA"/>
</dbReference>
<feature type="domain" description="CMP/dCMP-type deaminase" evidence="9">
    <location>
        <begin position="11"/>
        <end position="127"/>
    </location>
</feature>
<evidence type="ECO:0000256" key="8">
    <source>
        <dbReference type="ARBA" id="ARBA00060693"/>
    </source>
</evidence>
<evidence type="ECO:0000259" key="9">
    <source>
        <dbReference type="PROSITE" id="PS51747"/>
    </source>
</evidence>
<keyword evidence="6 10" id="KW-0378">Hydrolase</keyword>
<evidence type="ECO:0000313" key="10">
    <source>
        <dbReference type="EMBL" id="XDQ64542.1"/>
    </source>
</evidence>
<name>A0AB39S883_9ACTN</name>
<protein>
    <submittedName>
        <fullName evidence="10">Nucleoside deaminase</fullName>
        <ecNumber evidence="10">3.5.4.33</ecNumber>
    </submittedName>
</protein>
<dbReference type="EC" id="3.5.4.33" evidence="10"/>
<dbReference type="GO" id="GO:0008835">
    <property type="term" value="F:diaminohydroxyphosphoribosylaminopyrimidine deaminase activity"/>
    <property type="evidence" value="ECO:0007669"/>
    <property type="project" value="TreeGrafter"/>
</dbReference>
<dbReference type="FunFam" id="3.40.140.10:FF:000016">
    <property type="entry name" value="Cytosine deaminase"/>
    <property type="match status" value="1"/>
</dbReference>
<keyword evidence="7" id="KW-0862">Zinc</keyword>
<comment type="subcellular location">
    <subcellularLocation>
        <location evidence="2">Cytoplasm</location>
    </subcellularLocation>
</comment>
<dbReference type="PROSITE" id="PS51747">
    <property type="entry name" value="CYT_DCMP_DEAMINASES_2"/>
    <property type="match status" value="1"/>
</dbReference>
<dbReference type="PANTHER" id="PTHR11079:SF190">
    <property type="entry name" value="CYTOSINE DEAMINASE"/>
    <property type="match status" value="1"/>
</dbReference>
<comment type="subunit">
    <text evidence="3">Homodimer.</text>
</comment>
<keyword evidence="5" id="KW-0479">Metal-binding</keyword>